<feature type="transmembrane region" description="Helical" evidence="1">
    <location>
        <begin position="6"/>
        <end position="29"/>
    </location>
</feature>
<keyword evidence="1" id="KW-0812">Transmembrane</keyword>
<dbReference type="Proteomes" id="UP000658613">
    <property type="component" value="Unassembled WGS sequence"/>
</dbReference>
<evidence type="ECO:0000256" key="1">
    <source>
        <dbReference type="SAM" id="Phobius"/>
    </source>
</evidence>
<dbReference type="EMBL" id="JADOUE010000001">
    <property type="protein sequence ID" value="MBG6121705.1"/>
    <property type="molecule type" value="Genomic_DNA"/>
</dbReference>
<dbReference type="AlphaFoldDB" id="A0A931E139"/>
<accession>A0A931E139</accession>
<evidence type="ECO:0000313" key="2">
    <source>
        <dbReference type="EMBL" id="MBG6121705.1"/>
    </source>
</evidence>
<keyword evidence="1" id="KW-1133">Transmembrane helix</keyword>
<name>A0A931E139_9CORY</name>
<dbReference type="RefSeq" id="WP_196824218.1">
    <property type="nucleotide sequence ID" value="NZ_CP046980.1"/>
</dbReference>
<proteinExistence type="predicted"/>
<sequence length="386" mass="44214">MSPVLTSVIAVTVIIAIITALVLGTYFHFRHLRNKAASEYARRRRSELEPVIGRIDGMVRELSTQLASPRLLPDWETVRQRFYADPPELDATEAVSHAYKNVAYLRGIETGNTRMRAQAVYELDSEAKLFEAPMARQYLQALSYRLDSPQFVDEYCRIVRIVGEASQKWAAEKLTRDTAEVPTIGQREFRPGAGIGGYVPLDQMWKAYEEGPRLRYEPSTFYGGENKARDYRRWLHSSKRGDDLETLEAFTAEIYAGNVVARNSAIDDLYEDMRFAATTISIFTVAALEQRELLWQIIDRLRAYRTEVNSPNFVEGLWAIIADYDELILGAYAENFRCINSMDDVKPPWVGEELYVYGTGVKDFVPWMQVFTINQELADKQRGRSL</sequence>
<evidence type="ECO:0000313" key="3">
    <source>
        <dbReference type="Proteomes" id="UP000658613"/>
    </source>
</evidence>
<keyword evidence="3" id="KW-1185">Reference proteome</keyword>
<protein>
    <submittedName>
        <fullName evidence="2">Uncharacterized protein</fullName>
    </submittedName>
</protein>
<gene>
    <name evidence="2" type="ORF">IW254_000674</name>
</gene>
<organism evidence="2 3">
    <name type="scientific">Corynebacterium aquatimens</name>
    <dbReference type="NCBI Taxonomy" id="1190508"/>
    <lineage>
        <taxon>Bacteria</taxon>
        <taxon>Bacillati</taxon>
        <taxon>Actinomycetota</taxon>
        <taxon>Actinomycetes</taxon>
        <taxon>Mycobacteriales</taxon>
        <taxon>Corynebacteriaceae</taxon>
        <taxon>Corynebacterium</taxon>
    </lineage>
</organism>
<reference evidence="2" key="1">
    <citation type="submission" date="2020-11" db="EMBL/GenBank/DDBJ databases">
        <title>Sequencing the genomes of 1000 actinobacteria strains.</title>
        <authorList>
            <person name="Klenk H.-P."/>
        </authorList>
    </citation>
    <scope>NUCLEOTIDE SEQUENCE</scope>
    <source>
        <strain evidence="2">DSM 45632</strain>
    </source>
</reference>
<keyword evidence="1" id="KW-0472">Membrane</keyword>
<comment type="caution">
    <text evidence="2">The sequence shown here is derived from an EMBL/GenBank/DDBJ whole genome shotgun (WGS) entry which is preliminary data.</text>
</comment>